<dbReference type="PANTHER" id="PTHR23289:SF2">
    <property type="entry name" value="CYTOCHROME C OXIDASE ASSEMBLY PROTEIN COX15 HOMOLOG"/>
    <property type="match status" value="1"/>
</dbReference>
<dbReference type="AlphaFoldDB" id="A0A0D6B3M3"/>
<feature type="transmembrane region" description="Helical" evidence="13">
    <location>
        <begin position="291"/>
        <end position="310"/>
    </location>
</feature>
<dbReference type="Proteomes" id="UP000064912">
    <property type="component" value="Chromosome"/>
</dbReference>
<feature type="compositionally biased region" description="Basic residues" evidence="12">
    <location>
        <begin position="1"/>
        <end position="10"/>
    </location>
</feature>
<evidence type="ECO:0000256" key="12">
    <source>
        <dbReference type="SAM" id="MobiDB-lite"/>
    </source>
</evidence>
<keyword evidence="4" id="KW-0479">Metal-binding</keyword>
<dbReference type="GO" id="GO:0016020">
    <property type="term" value="C:membrane"/>
    <property type="evidence" value="ECO:0007669"/>
    <property type="project" value="UniProtKB-SubCell"/>
</dbReference>
<keyword evidence="7" id="KW-0408">Iron</keyword>
<comment type="catalytic activity">
    <reaction evidence="11">
        <text>Fe(II)-heme o + 2 A + H2O = Fe(II)-heme a + 2 AH2</text>
        <dbReference type="Rhea" id="RHEA:63388"/>
        <dbReference type="ChEBI" id="CHEBI:13193"/>
        <dbReference type="ChEBI" id="CHEBI:15377"/>
        <dbReference type="ChEBI" id="CHEBI:17499"/>
        <dbReference type="ChEBI" id="CHEBI:60530"/>
        <dbReference type="ChEBI" id="CHEBI:61715"/>
        <dbReference type="EC" id="1.17.99.9"/>
    </reaction>
    <physiologicalReaction direction="left-to-right" evidence="11">
        <dbReference type="Rhea" id="RHEA:63389"/>
    </physiologicalReaction>
</comment>
<dbReference type="PANTHER" id="PTHR23289">
    <property type="entry name" value="CYTOCHROME C OXIDASE ASSEMBLY PROTEIN COX15"/>
    <property type="match status" value="1"/>
</dbReference>
<feature type="transmembrane region" description="Helical" evidence="13">
    <location>
        <begin position="45"/>
        <end position="66"/>
    </location>
</feature>
<keyword evidence="8" id="KW-0350">Heme biosynthesis</keyword>
<evidence type="ECO:0000256" key="8">
    <source>
        <dbReference type="ARBA" id="ARBA00023133"/>
    </source>
</evidence>
<dbReference type="EMBL" id="AP014800">
    <property type="protein sequence ID" value="BAQ69677.1"/>
    <property type="molecule type" value="Genomic_DNA"/>
</dbReference>
<keyword evidence="9 13" id="KW-0472">Membrane</keyword>
<feature type="transmembrane region" description="Helical" evidence="13">
    <location>
        <begin position="227"/>
        <end position="251"/>
    </location>
</feature>
<feature type="region of interest" description="Disordered" evidence="12">
    <location>
        <begin position="1"/>
        <end position="25"/>
    </location>
</feature>
<comment type="subcellular location">
    <subcellularLocation>
        <location evidence="2">Membrane</location>
        <topology evidence="2">Multi-pass membrane protein</topology>
    </subcellularLocation>
</comment>
<name>A0A0D6B3M3_RHOSU</name>
<feature type="transmembrane region" description="Helical" evidence="13">
    <location>
        <begin position="125"/>
        <end position="143"/>
    </location>
</feature>
<evidence type="ECO:0000256" key="10">
    <source>
        <dbReference type="ARBA" id="ARBA00044501"/>
    </source>
</evidence>
<dbReference type="KEGG" id="rsu:NHU_02526"/>
<gene>
    <name evidence="14" type="primary">ctaA</name>
    <name evidence="14" type="ORF">NHU_02526</name>
</gene>
<keyword evidence="3 13" id="KW-0812">Transmembrane</keyword>
<feature type="transmembrane region" description="Helical" evidence="13">
    <location>
        <begin position="184"/>
        <end position="206"/>
    </location>
</feature>
<evidence type="ECO:0000256" key="3">
    <source>
        <dbReference type="ARBA" id="ARBA00022692"/>
    </source>
</evidence>
<evidence type="ECO:0000256" key="2">
    <source>
        <dbReference type="ARBA" id="ARBA00004141"/>
    </source>
</evidence>
<dbReference type="InterPro" id="IPR003780">
    <property type="entry name" value="COX15/CtaA_fam"/>
</dbReference>
<dbReference type="GO" id="GO:0120547">
    <property type="term" value="F:heme A synthase activity"/>
    <property type="evidence" value="ECO:0007669"/>
    <property type="project" value="UniProtKB-EC"/>
</dbReference>
<comment type="pathway">
    <text evidence="10">Porphyrin-containing compound metabolism; heme A biosynthesis; heme A from heme O: step 1/1.</text>
</comment>
<proteinExistence type="predicted"/>
<evidence type="ECO:0000256" key="11">
    <source>
        <dbReference type="ARBA" id="ARBA00048044"/>
    </source>
</evidence>
<evidence type="ECO:0000313" key="15">
    <source>
        <dbReference type="Proteomes" id="UP000064912"/>
    </source>
</evidence>
<evidence type="ECO:0000256" key="13">
    <source>
        <dbReference type="SAM" id="Phobius"/>
    </source>
</evidence>
<feature type="transmembrane region" description="Helical" evidence="13">
    <location>
        <begin position="350"/>
        <end position="369"/>
    </location>
</feature>
<evidence type="ECO:0000256" key="1">
    <source>
        <dbReference type="ARBA" id="ARBA00001970"/>
    </source>
</evidence>
<keyword evidence="5 13" id="KW-1133">Transmembrane helix</keyword>
<accession>A0A0D6B3M3</accession>
<dbReference type="PATRIC" id="fig|35806.4.peg.2606"/>
<protein>
    <submittedName>
        <fullName evidence="14">Heme A synthase</fullName>
    </submittedName>
</protein>
<evidence type="ECO:0000256" key="5">
    <source>
        <dbReference type="ARBA" id="ARBA00022989"/>
    </source>
</evidence>
<evidence type="ECO:0000256" key="6">
    <source>
        <dbReference type="ARBA" id="ARBA00023002"/>
    </source>
</evidence>
<feature type="transmembrane region" description="Helical" evidence="13">
    <location>
        <begin position="150"/>
        <end position="172"/>
    </location>
</feature>
<reference evidence="14 15" key="1">
    <citation type="submission" date="2015-02" db="EMBL/GenBank/DDBJ databases">
        <title>Genome sequene of Rhodovulum sulfidophilum DSM 2351.</title>
        <authorList>
            <person name="Nagao N."/>
        </authorList>
    </citation>
    <scope>NUCLEOTIDE SEQUENCE [LARGE SCALE GENOMIC DNA]</scope>
    <source>
        <strain evidence="14 15">DSM 2351</strain>
    </source>
</reference>
<sequence>MSKTRSKPKTRSIFEEVGTDAPPDRPVVQPGAIDRAARRGARGAVAWWLISIFVLIAVMLISAGVARLTGHPASLPGFAPPYGQLPPLDASGWSGAFDRFAAAGGTADLAGFQRLYWWDWGVRQAGTLAALVWALGALGFLIFGKLPKGWAVRLLPLGGTILGIGAADWALGPAGFLPAPFDAASLRLAAMTGFGFAGMGLAAWGAMQLRRTEAQLMQARRARDGRAFGMATGVMHLAFLQILFGAMLGALDQGRSFPDWPLMAGGILPPEPLALEPVWRNIWDNPGLVQFIHRGLGYLVVLLGLAAWLRGRKSPHARTRRAFDWLGVMIFGQAVLGVGSVLYAGQWHMALTHLVGAVLLWVLVLRARFMAQYPVQQSIRG</sequence>
<dbReference type="eggNOG" id="COG1612">
    <property type="taxonomic scope" value="Bacteria"/>
</dbReference>
<dbReference type="GO" id="GO:0046872">
    <property type="term" value="F:metal ion binding"/>
    <property type="evidence" value="ECO:0007669"/>
    <property type="project" value="UniProtKB-KW"/>
</dbReference>
<evidence type="ECO:0000256" key="4">
    <source>
        <dbReference type="ARBA" id="ARBA00022723"/>
    </source>
</evidence>
<evidence type="ECO:0000256" key="9">
    <source>
        <dbReference type="ARBA" id="ARBA00023136"/>
    </source>
</evidence>
<feature type="transmembrane region" description="Helical" evidence="13">
    <location>
        <begin position="322"/>
        <end position="344"/>
    </location>
</feature>
<dbReference type="Pfam" id="PF02628">
    <property type="entry name" value="COX15-CtaA"/>
    <property type="match status" value="1"/>
</dbReference>
<evidence type="ECO:0000256" key="7">
    <source>
        <dbReference type="ARBA" id="ARBA00023004"/>
    </source>
</evidence>
<comment type="cofactor">
    <cofactor evidence="1">
        <name>heme b</name>
        <dbReference type="ChEBI" id="CHEBI:60344"/>
    </cofactor>
</comment>
<organism evidence="14 15">
    <name type="scientific">Rhodovulum sulfidophilum</name>
    <name type="common">Rhodobacter sulfidophilus</name>
    <dbReference type="NCBI Taxonomy" id="35806"/>
    <lineage>
        <taxon>Bacteria</taxon>
        <taxon>Pseudomonadati</taxon>
        <taxon>Pseudomonadota</taxon>
        <taxon>Alphaproteobacteria</taxon>
        <taxon>Rhodobacterales</taxon>
        <taxon>Paracoccaceae</taxon>
        <taxon>Rhodovulum</taxon>
    </lineage>
</organism>
<dbReference type="GO" id="GO:0006784">
    <property type="term" value="P:heme A biosynthetic process"/>
    <property type="evidence" value="ECO:0007669"/>
    <property type="project" value="InterPro"/>
</dbReference>
<keyword evidence="6" id="KW-0560">Oxidoreductase</keyword>
<evidence type="ECO:0000313" key="14">
    <source>
        <dbReference type="EMBL" id="BAQ69677.1"/>
    </source>
</evidence>
<dbReference type="InterPro" id="IPR023754">
    <property type="entry name" value="HemeA_Synthase_type2"/>
</dbReference>